<dbReference type="PROSITE" id="PS51194">
    <property type="entry name" value="HELICASE_CTER"/>
    <property type="match status" value="1"/>
</dbReference>
<keyword evidence="4" id="KW-0067">ATP-binding</keyword>
<dbReference type="NCBIfam" id="TIGR01970">
    <property type="entry name" value="DEAH_box_HrpB"/>
    <property type="match status" value="1"/>
</dbReference>
<evidence type="ECO:0000256" key="1">
    <source>
        <dbReference type="ARBA" id="ARBA00022741"/>
    </source>
</evidence>
<dbReference type="SMART" id="SM00490">
    <property type="entry name" value="HELICc"/>
    <property type="match status" value="1"/>
</dbReference>
<keyword evidence="9" id="KW-1185">Reference proteome</keyword>
<gene>
    <name evidence="8" type="primary">hrpB</name>
    <name evidence="8" type="ORF">GCM10022414_22020</name>
</gene>
<keyword evidence="2" id="KW-0378">Hydrolase</keyword>
<dbReference type="InterPro" id="IPR011545">
    <property type="entry name" value="DEAD/DEAH_box_helicase_dom"/>
</dbReference>
<dbReference type="SMART" id="SM00487">
    <property type="entry name" value="DEXDc"/>
    <property type="match status" value="1"/>
</dbReference>
<evidence type="ECO:0000256" key="4">
    <source>
        <dbReference type="ARBA" id="ARBA00022840"/>
    </source>
</evidence>
<dbReference type="Gene3D" id="3.40.50.300">
    <property type="entry name" value="P-loop containing nucleotide triphosphate hydrolases"/>
    <property type="match status" value="2"/>
</dbReference>
<dbReference type="InterPro" id="IPR049614">
    <property type="entry name" value="HrpB_DEXH"/>
</dbReference>
<dbReference type="InterPro" id="IPR013689">
    <property type="entry name" value="RNA_helicase_ATP-dep_HrpB_C"/>
</dbReference>
<proteinExistence type="predicted"/>
<evidence type="ECO:0000256" key="5">
    <source>
        <dbReference type="SAM" id="MobiDB-lite"/>
    </source>
</evidence>
<feature type="region of interest" description="Disordered" evidence="5">
    <location>
        <begin position="825"/>
        <end position="848"/>
    </location>
</feature>
<dbReference type="PROSITE" id="PS51192">
    <property type="entry name" value="HELICASE_ATP_BIND_1"/>
    <property type="match status" value="1"/>
</dbReference>
<evidence type="ECO:0000256" key="3">
    <source>
        <dbReference type="ARBA" id="ARBA00022806"/>
    </source>
</evidence>
<dbReference type="PANTHER" id="PTHR43519:SF1">
    <property type="entry name" value="ATP-DEPENDENT RNA HELICASE HRPB"/>
    <property type="match status" value="1"/>
</dbReference>
<protein>
    <submittedName>
        <fullName evidence="8">ATP-dependent helicase HrpB</fullName>
    </submittedName>
</protein>
<dbReference type="EMBL" id="BAABDM010000003">
    <property type="protein sequence ID" value="GAA4097035.1"/>
    <property type="molecule type" value="Genomic_DNA"/>
</dbReference>
<evidence type="ECO:0000259" key="6">
    <source>
        <dbReference type="PROSITE" id="PS51192"/>
    </source>
</evidence>
<keyword evidence="1" id="KW-0547">Nucleotide-binding</keyword>
<sequence>MADLPIESLIPDIRRVLASADQLVLEAPPGAGKTTRVPLALLDESWLSGQRILMLEPRRIATRAAAERMAEVLGERVGQTVGYRMRMDSAVSKQTRIEVVTEGILTRMLQDDPSLAGIGLLIFDEFHERSLDADLGLALTLEGRSLFGDLRDRPLKVLLMSATLDGQRIADLFYNEDSDSAEVLRSEGRQYPVSLHYGEPYRHDQNTVERVCTAVRDALANEQGSILVFLPGQGEIRRCASNLAARVDGDIIIAPFYGDLSLAEQRLAIAPVAAGQRKVVLATSIAESSLTIDGIRVVVDSGLARLPAFDPRTGMTRLSTKRLSKASSQQRAGRAGRLSEGACYRLWSESQQKELAAYNEPEILQADLSAFALQLVRWGITDPGQLSWLDPPPAAAFQQALDLLVDLRALDVNEDSDNARLSITPHGEAMAALPVHPRLAHMLLKGRELAAAPLACAIAALLSERDFGSRNSADIQMRLAVLQGERHVDRQQQGVVARLKKQLAQYLRILGQSGRDEGGAKEVDAALLLAYAYPDRIAKQRRERGRDYVLSNGRAASLNDADPLNGAQWLVVASLGGTAGSRNDFIQLAAELNPAHFEGLLSSRVKVLDLADWNDEKGRFVAERTHLIGGLVWQRKMLNEISDEQKSSALLAFVQRRGLAVFDWPEHAQQWRARVLLAAKLNCAPSAWPDLREDTLLSNVSDWLTPYLSGVNSLNDFRRLNIAEILATCLDWSQRQALDALFPERFTVPSGSYIKIDYCQPVPVLAVKLQEMFGCTTNPAVGNGRQPLLLHLLSPARRPLQVTQDLAGFWQGSYHDVKKEMKGRYPKHPWPENPLESLPTARLKPRGT</sequence>
<dbReference type="RefSeq" id="WP_344935787.1">
    <property type="nucleotide sequence ID" value="NZ_BAABDM010000003.1"/>
</dbReference>
<comment type="caution">
    <text evidence="8">The sequence shown here is derived from an EMBL/GenBank/DDBJ whole genome shotgun (WGS) entry which is preliminary data.</text>
</comment>
<dbReference type="Gene3D" id="1.20.120.1080">
    <property type="match status" value="1"/>
</dbReference>
<dbReference type="PANTHER" id="PTHR43519">
    <property type="entry name" value="ATP-DEPENDENT RNA HELICASE HRPB"/>
    <property type="match status" value="1"/>
</dbReference>
<dbReference type="Proteomes" id="UP001500392">
    <property type="component" value="Unassembled WGS sequence"/>
</dbReference>
<keyword evidence="3 8" id="KW-0347">Helicase</keyword>
<evidence type="ECO:0000256" key="2">
    <source>
        <dbReference type="ARBA" id="ARBA00022801"/>
    </source>
</evidence>
<dbReference type="InterPro" id="IPR007502">
    <property type="entry name" value="Helicase-assoc_dom"/>
</dbReference>
<dbReference type="GO" id="GO:0004386">
    <property type="term" value="F:helicase activity"/>
    <property type="evidence" value="ECO:0007669"/>
    <property type="project" value="UniProtKB-KW"/>
</dbReference>
<dbReference type="CDD" id="cd18791">
    <property type="entry name" value="SF2_C_RHA"/>
    <property type="match status" value="1"/>
</dbReference>
<dbReference type="PIRSF" id="PIRSF005496">
    <property type="entry name" value="ATP_hel_hrpB"/>
    <property type="match status" value="1"/>
</dbReference>
<dbReference type="Pfam" id="PF00271">
    <property type="entry name" value="Helicase_C"/>
    <property type="match status" value="1"/>
</dbReference>
<dbReference type="InterPro" id="IPR010225">
    <property type="entry name" value="HrpB"/>
</dbReference>
<dbReference type="InterPro" id="IPR014001">
    <property type="entry name" value="Helicase_ATP-bd"/>
</dbReference>
<feature type="domain" description="Helicase ATP-binding" evidence="6">
    <location>
        <begin position="14"/>
        <end position="182"/>
    </location>
</feature>
<accession>A0ABP7WUF0</accession>
<dbReference type="Pfam" id="PF00270">
    <property type="entry name" value="DEAD"/>
    <property type="match status" value="1"/>
</dbReference>
<name>A0ABP7WUF0_9GAMM</name>
<dbReference type="SMART" id="SM00847">
    <property type="entry name" value="HA2"/>
    <property type="match status" value="1"/>
</dbReference>
<evidence type="ECO:0000313" key="8">
    <source>
        <dbReference type="EMBL" id="GAA4097035.1"/>
    </source>
</evidence>
<dbReference type="InterPro" id="IPR027417">
    <property type="entry name" value="P-loop_NTPase"/>
</dbReference>
<feature type="domain" description="Helicase C-terminal" evidence="7">
    <location>
        <begin position="207"/>
        <end position="379"/>
    </location>
</feature>
<dbReference type="Pfam" id="PF08482">
    <property type="entry name" value="HrpB_C"/>
    <property type="match status" value="1"/>
</dbReference>
<dbReference type="SUPFAM" id="SSF52540">
    <property type="entry name" value="P-loop containing nucleoside triphosphate hydrolases"/>
    <property type="match status" value="2"/>
</dbReference>
<dbReference type="InterPro" id="IPR001650">
    <property type="entry name" value="Helicase_C-like"/>
</dbReference>
<evidence type="ECO:0000313" key="9">
    <source>
        <dbReference type="Proteomes" id="UP001500392"/>
    </source>
</evidence>
<evidence type="ECO:0000259" key="7">
    <source>
        <dbReference type="PROSITE" id="PS51194"/>
    </source>
</evidence>
<organism evidence="8 9">
    <name type="scientific">Zhongshania borealis</name>
    <dbReference type="NCBI Taxonomy" id="889488"/>
    <lineage>
        <taxon>Bacteria</taxon>
        <taxon>Pseudomonadati</taxon>
        <taxon>Pseudomonadota</taxon>
        <taxon>Gammaproteobacteria</taxon>
        <taxon>Cellvibrionales</taxon>
        <taxon>Spongiibacteraceae</taxon>
        <taxon>Zhongshania</taxon>
    </lineage>
</organism>
<reference evidence="9" key="1">
    <citation type="journal article" date="2019" name="Int. J. Syst. Evol. Microbiol.">
        <title>The Global Catalogue of Microorganisms (GCM) 10K type strain sequencing project: providing services to taxonomists for standard genome sequencing and annotation.</title>
        <authorList>
            <consortium name="The Broad Institute Genomics Platform"/>
            <consortium name="The Broad Institute Genome Sequencing Center for Infectious Disease"/>
            <person name="Wu L."/>
            <person name="Ma J."/>
        </authorList>
    </citation>
    <scope>NUCLEOTIDE SEQUENCE [LARGE SCALE GENOMIC DNA]</scope>
    <source>
        <strain evidence="9">JCM 17304</strain>
    </source>
</reference>
<dbReference type="CDD" id="cd17990">
    <property type="entry name" value="DEXHc_HrpB"/>
    <property type="match status" value="1"/>
</dbReference>